<dbReference type="InterPro" id="IPR006047">
    <property type="entry name" value="GH13_cat_dom"/>
</dbReference>
<evidence type="ECO:0000256" key="1">
    <source>
        <dbReference type="ARBA" id="ARBA00008061"/>
    </source>
</evidence>
<dbReference type="Pfam" id="PF00128">
    <property type="entry name" value="Alpha-amylase"/>
    <property type="match status" value="1"/>
</dbReference>
<dbReference type="EMBL" id="CP108036">
    <property type="protein sequence ID" value="WUN81759.1"/>
    <property type="molecule type" value="Genomic_DNA"/>
</dbReference>
<feature type="compositionally biased region" description="Low complexity" evidence="2">
    <location>
        <begin position="487"/>
        <end position="516"/>
    </location>
</feature>
<protein>
    <submittedName>
        <fullName evidence="4">Alpha-amylase family glycosyl hydrolase</fullName>
    </submittedName>
</protein>
<feature type="domain" description="Glycosyl hydrolase family 13 catalytic" evidence="3">
    <location>
        <begin position="32"/>
        <end position="403"/>
    </location>
</feature>
<sequence length="754" mass="79756">MTHESTAVGLASAYSNTTTASGDWWRDAVIYQVYVRSFADSDGDGIGDLRGVRSRLPHLARLGVDAVWLTPFYVSPQADGGYDVADYRAVDPLFGDLADADELVRAAHGLGLRVIVDVVPNHTSEQHPWFRAALAGEPGARERYLFRRGRGTDGSLPPNDWESIFGGPAWTRVADGEWYLHLFAPEQPDLDWTHPEVTAEFDSVLRFWLDLGVDGFRIDVAHGMVKADGLPDIGRGAQATLIGAEPLPFFDQDGVHEIHRSWRRLLDSYEGQRIGVAEAWAPSSERLALYVRPDELHQAFNFRFLNCPWDPGAMRTVIDESLAATTSVGAPTTWVLSNHDVVRHVTRYGGGTQGLARARAAAMLMLALPGSAYLYQGEELGLPEVTDLPPESRQDPAFRRGRRQQTPLPAVPPAPTVIAPRDGEPPAPQAHTPTQPQAEAGTGPAADLLSTPQAHGPTRPEARSASRPQATLPIAPQANGPARPQAETGTGPQAGEPGAGTAPACCGPAPEAEACTGPVPEPQPAPQAHTPTRPQAETGAGPQAQACCGPQAGTGAWPVPDPPTAPEAEGQTRPQAETGAGPEARVGCGPEAGSGGGSGSDLLAAPEAEGQDGLRDGCRVPIPWDGPEPPYGFGPAGSWLPQPPAWAGLSVAAQTGDPHSTLELYRAALELRRAMPGLGAPGAGPSPDPRGMRWLPSPDGVLLFTRPGFACTLNTRPDPVELPAPGRPVLSSAPVETDGRTVRLPPDSCTWWAF</sequence>
<feature type="region of interest" description="Disordered" evidence="2">
    <location>
        <begin position="720"/>
        <end position="739"/>
    </location>
</feature>
<dbReference type="PANTHER" id="PTHR10357:SF179">
    <property type="entry name" value="NEUTRAL AND BASIC AMINO ACID TRANSPORT PROTEIN RBAT"/>
    <property type="match status" value="1"/>
</dbReference>
<accession>A0ABZ1QH80</accession>
<dbReference type="RefSeq" id="WP_328740166.1">
    <property type="nucleotide sequence ID" value="NZ_CP108036.1"/>
</dbReference>
<dbReference type="GeneID" id="95499684"/>
<dbReference type="PANTHER" id="PTHR10357">
    <property type="entry name" value="ALPHA-AMYLASE FAMILY MEMBER"/>
    <property type="match status" value="1"/>
</dbReference>
<dbReference type="CDD" id="cd11332">
    <property type="entry name" value="AmyAc_OligoGlu_TS"/>
    <property type="match status" value="1"/>
</dbReference>
<keyword evidence="5" id="KW-1185">Reference proteome</keyword>
<dbReference type="SUPFAM" id="SSF51445">
    <property type="entry name" value="(Trans)glycosidases"/>
    <property type="match status" value="2"/>
</dbReference>
<reference evidence="4" key="1">
    <citation type="submission" date="2022-10" db="EMBL/GenBank/DDBJ databases">
        <title>The complete genomes of actinobacterial strains from the NBC collection.</title>
        <authorList>
            <person name="Joergensen T.S."/>
            <person name="Alvarez Arevalo M."/>
            <person name="Sterndorff E.B."/>
            <person name="Faurdal D."/>
            <person name="Vuksanovic O."/>
            <person name="Mourched A.-S."/>
            <person name="Charusanti P."/>
            <person name="Shaw S."/>
            <person name="Blin K."/>
            <person name="Weber T."/>
        </authorList>
    </citation>
    <scope>NUCLEOTIDE SEQUENCE</scope>
    <source>
        <strain evidence="4">NBC_00303</strain>
    </source>
</reference>
<comment type="similarity">
    <text evidence="1">Belongs to the glycosyl hydrolase 13 family.</text>
</comment>
<dbReference type="GO" id="GO:0016787">
    <property type="term" value="F:hydrolase activity"/>
    <property type="evidence" value="ECO:0007669"/>
    <property type="project" value="UniProtKB-KW"/>
</dbReference>
<name>A0ABZ1QH80_9ACTN</name>
<dbReference type="InterPro" id="IPR045857">
    <property type="entry name" value="O16G_dom_2"/>
</dbReference>
<feature type="region of interest" description="Disordered" evidence="2">
    <location>
        <begin position="383"/>
        <end position="637"/>
    </location>
</feature>
<evidence type="ECO:0000313" key="5">
    <source>
        <dbReference type="Proteomes" id="UP001432312"/>
    </source>
</evidence>
<keyword evidence="4" id="KW-0378">Hydrolase</keyword>
<proteinExistence type="inferred from homology"/>
<evidence type="ECO:0000256" key="2">
    <source>
        <dbReference type="SAM" id="MobiDB-lite"/>
    </source>
</evidence>
<dbReference type="InterPro" id="IPR017853">
    <property type="entry name" value="GH"/>
</dbReference>
<organism evidence="4 5">
    <name type="scientific">Streptomyces erythrochromogenes</name>
    <dbReference type="NCBI Taxonomy" id="285574"/>
    <lineage>
        <taxon>Bacteria</taxon>
        <taxon>Bacillati</taxon>
        <taxon>Actinomycetota</taxon>
        <taxon>Actinomycetes</taxon>
        <taxon>Kitasatosporales</taxon>
        <taxon>Streptomycetaceae</taxon>
        <taxon>Streptomyces</taxon>
    </lineage>
</organism>
<feature type="compositionally biased region" description="Gly residues" evidence="2">
    <location>
        <begin position="590"/>
        <end position="599"/>
    </location>
</feature>
<dbReference type="Proteomes" id="UP001432312">
    <property type="component" value="Chromosome"/>
</dbReference>
<evidence type="ECO:0000313" key="4">
    <source>
        <dbReference type="EMBL" id="WUN81759.1"/>
    </source>
</evidence>
<evidence type="ECO:0000259" key="3">
    <source>
        <dbReference type="SMART" id="SM00642"/>
    </source>
</evidence>
<dbReference type="Gene3D" id="3.20.20.80">
    <property type="entry name" value="Glycosidases"/>
    <property type="match status" value="2"/>
</dbReference>
<dbReference type="Gene3D" id="3.90.400.10">
    <property type="entry name" value="Oligo-1,6-glucosidase, Domain 2"/>
    <property type="match status" value="1"/>
</dbReference>
<dbReference type="SMART" id="SM00642">
    <property type="entry name" value="Aamy"/>
    <property type="match status" value="1"/>
</dbReference>
<feature type="compositionally biased region" description="Low complexity" evidence="2">
    <location>
        <begin position="429"/>
        <end position="440"/>
    </location>
</feature>
<gene>
    <name evidence="4" type="ORF">OHA91_26590</name>
</gene>